<keyword evidence="6" id="KW-1185">Reference proteome</keyword>
<evidence type="ECO:0000256" key="1">
    <source>
        <dbReference type="ARBA" id="ARBA00023015"/>
    </source>
</evidence>
<dbReference type="PANTHER" id="PTHR46796">
    <property type="entry name" value="HTH-TYPE TRANSCRIPTIONAL ACTIVATOR RHAS-RELATED"/>
    <property type="match status" value="1"/>
</dbReference>
<dbReference type="Pfam" id="PF12833">
    <property type="entry name" value="HTH_18"/>
    <property type="match status" value="1"/>
</dbReference>
<dbReference type="SUPFAM" id="SSF46689">
    <property type="entry name" value="Homeodomain-like"/>
    <property type="match status" value="2"/>
</dbReference>
<accession>A0A1U7JK61</accession>
<protein>
    <recommendedName>
        <fullName evidence="4">HTH araC/xylS-type domain-containing protein</fullName>
    </recommendedName>
</protein>
<sequence>MTVAMPIQQRPRSARRMDVPGASLQLLPGASYAVRVTPSRPRIGFAFETQRGLHAFGSDRLKAFQASANSMAYTPSGCDIVSHSETGGEYLVVEFTDPLAQSGSEQFTGRVIPQSIDIARLLRCWLLQMDPVDPLETEYALERLKASVFGCENATDGTIEPGRWMTTRRLKIIEDEVEARLNTQVSVETLACALGLSSGFFSRAFKEATGKPPHDYIIERRLARARLLISTGEQSLAEIASACGYASQAHLTSQMRQRLGLTPGALRERS</sequence>
<keyword evidence="2" id="KW-0238">DNA-binding</keyword>
<evidence type="ECO:0000256" key="3">
    <source>
        <dbReference type="ARBA" id="ARBA00023163"/>
    </source>
</evidence>
<dbReference type="SMART" id="SM00342">
    <property type="entry name" value="HTH_ARAC"/>
    <property type="match status" value="1"/>
</dbReference>
<dbReference type="Proteomes" id="UP000185783">
    <property type="component" value="Unassembled WGS sequence"/>
</dbReference>
<dbReference type="PROSITE" id="PS00041">
    <property type="entry name" value="HTH_ARAC_FAMILY_1"/>
    <property type="match status" value="1"/>
</dbReference>
<dbReference type="STRING" id="197461.A3843_05125"/>
<dbReference type="InterPro" id="IPR050204">
    <property type="entry name" value="AraC_XylS_family_regulators"/>
</dbReference>
<evidence type="ECO:0000313" key="6">
    <source>
        <dbReference type="Proteomes" id="UP000185783"/>
    </source>
</evidence>
<comment type="caution">
    <text evidence="5">The sequence shown here is derived from an EMBL/GenBank/DDBJ whole genome shotgun (WGS) entry which is preliminary data.</text>
</comment>
<dbReference type="GO" id="GO:0003700">
    <property type="term" value="F:DNA-binding transcription factor activity"/>
    <property type="evidence" value="ECO:0007669"/>
    <property type="project" value="InterPro"/>
</dbReference>
<dbReference type="Gene3D" id="1.10.10.60">
    <property type="entry name" value="Homeodomain-like"/>
    <property type="match status" value="1"/>
</dbReference>
<proteinExistence type="predicted"/>
<evidence type="ECO:0000313" key="5">
    <source>
        <dbReference type="EMBL" id="OKL45136.1"/>
    </source>
</evidence>
<dbReference type="RefSeq" id="WP_051269196.1">
    <property type="nucleotide sequence ID" value="NZ_LVVZ01000007.1"/>
</dbReference>
<keyword evidence="1" id="KW-0805">Transcription regulation</keyword>
<reference evidence="5 6" key="1">
    <citation type="submission" date="2016-03" db="EMBL/GenBank/DDBJ databases">
        <title>Genome sequence of Nesiotobacter sp. nov., a moderately halophilic alphaproteobacterium isolated from the Yellow Sea, China.</title>
        <authorList>
            <person name="Zhang G."/>
            <person name="Zhang R."/>
        </authorList>
    </citation>
    <scope>NUCLEOTIDE SEQUENCE [LARGE SCALE GENOMIC DNA]</scope>
    <source>
        <strain evidence="5 6">WB1-6</strain>
    </source>
</reference>
<dbReference type="InterPro" id="IPR018062">
    <property type="entry name" value="HTH_AraC-typ_CS"/>
</dbReference>
<dbReference type="PANTHER" id="PTHR46796:SF6">
    <property type="entry name" value="ARAC SUBFAMILY"/>
    <property type="match status" value="1"/>
</dbReference>
<dbReference type="InterPro" id="IPR018060">
    <property type="entry name" value="HTH_AraC"/>
</dbReference>
<keyword evidence="3" id="KW-0804">Transcription</keyword>
<feature type="domain" description="HTH araC/xylS-type" evidence="4">
    <location>
        <begin position="167"/>
        <end position="269"/>
    </location>
</feature>
<dbReference type="PROSITE" id="PS01124">
    <property type="entry name" value="HTH_ARAC_FAMILY_2"/>
    <property type="match status" value="1"/>
</dbReference>
<dbReference type="EMBL" id="LVVZ01000007">
    <property type="protein sequence ID" value="OKL45136.1"/>
    <property type="molecule type" value="Genomic_DNA"/>
</dbReference>
<dbReference type="InterPro" id="IPR009057">
    <property type="entry name" value="Homeodomain-like_sf"/>
</dbReference>
<gene>
    <name evidence="5" type="ORF">A3843_05125</name>
</gene>
<organism evidence="5 6">
    <name type="scientific">Pseudovibrio exalbescens</name>
    <dbReference type="NCBI Taxonomy" id="197461"/>
    <lineage>
        <taxon>Bacteria</taxon>
        <taxon>Pseudomonadati</taxon>
        <taxon>Pseudomonadota</taxon>
        <taxon>Alphaproteobacteria</taxon>
        <taxon>Hyphomicrobiales</taxon>
        <taxon>Stappiaceae</taxon>
        <taxon>Pseudovibrio</taxon>
    </lineage>
</organism>
<evidence type="ECO:0000256" key="2">
    <source>
        <dbReference type="ARBA" id="ARBA00023125"/>
    </source>
</evidence>
<dbReference type="AlphaFoldDB" id="A0A1U7JK61"/>
<dbReference type="GO" id="GO:0043565">
    <property type="term" value="F:sequence-specific DNA binding"/>
    <property type="evidence" value="ECO:0007669"/>
    <property type="project" value="InterPro"/>
</dbReference>
<evidence type="ECO:0000259" key="4">
    <source>
        <dbReference type="PROSITE" id="PS01124"/>
    </source>
</evidence>
<name>A0A1U7JK61_9HYPH</name>